<dbReference type="InterPro" id="IPR001543">
    <property type="entry name" value="FliN-like_C"/>
</dbReference>
<keyword evidence="6 7" id="KW-0472">Membrane</keyword>
<comment type="function">
    <text evidence="7">FliN is one of three proteins (FliG, FliN, FliM) that form the rotor-mounted switch complex (C ring), located at the base of the basal body. This complex interacts with the CheY and CheZ chemotaxis proteins, in addition to contacting components of the motor that determine the direction of flagellar rotation.</text>
</comment>
<dbReference type="PANTHER" id="PTHR43484">
    <property type="match status" value="1"/>
</dbReference>
<dbReference type="InterPro" id="IPR036429">
    <property type="entry name" value="SpoA-like_sf"/>
</dbReference>
<keyword evidence="5 7" id="KW-0283">Flagellar rotation</keyword>
<feature type="domain" description="Flagellar motor switch protein FliN-like C-terminal" evidence="9">
    <location>
        <begin position="72"/>
        <end position="142"/>
    </location>
</feature>
<evidence type="ECO:0000256" key="3">
    <source>
        <dbReference type="ARBA" id="ARBA00022475"/>
    </source>
</evidence>
<evidence type="ECO:0000256" key="1">
    <source>
        <dbReference type="ARBA" id="ARBA00009226"/>
    </source>
</evidence>
<evidence type="ECO:0000256" key="2">
    <source>
        <dbReference type="ARBA" id="ARBA00021897"/>
    </source>
</evidence>
<dbReference type="GO" id="GO:0006935">
    <property type="term" value="P:chemotaxis"/>
    <property type="evidence" value="ECO:0007669"/>
    <property type="project" value="UniProtKB-KW"/>
</dbReference>
<dbReference type="InterPro" id="IPR051469">
    <property type="entry name" value="FliN/MopA/SpaO"/>
</dbReference>
<dbReference type="eggNOG" id="COG1886">
    <property type="taxonomic scope" value="Bacteria"/>
</dbReference>
<dbReference type="PRINTS" id="PR00956">
    <property type="entry name" value="FLGMOTORFLIN"/>
</dbReference>
<dbReference type="SUPFAM" id="SSF101801">
    <property type="entry name" value="Surface presentation of antigens (SPOA)"/>
    <property type="match status" value="1"/>
</dbReference>
<dbReference type="GO" id="GO:0003774">
    <property type="term" value="F:cytoskeletal motor activity"/>
    <property type="evidence" value="ECO:0007669"/>
    <property type="project" value="UniProtKB-UniRule"/>
</dbReference>
<comment type="caution">
    <text evidence="10">The sequence shown here is derived from an EMBL/GenBank/DDBJ whole genome shotgun (WGS) entry which is preliminary data.</text>
</comment>
<accession>A0A081BB36</accession>
<evidence type="ECO:0000256" key="7">
    <source>
        <dbReference type="RuleBase" id="RU362074"/>
    </source>
</evidence>
<keyword evidence="10" id="KW-0966">Cell projection</keyword>
<keyword evidence="4 7" id="KW-0145">Chemotaxis</keyword>
<dbReference type="Gene3D" id="2.30.330.10">
    <property type="entry name" value="SpoA-like"/>
    <property type="match status" value="1"/>
</dbReference>
<evidence type="ECO:0000259" key="9">
    <source>
        <dbReference type="Pfam" id="PF01052"/>
    </source>
</evidence>
<dbReference type="Pfam" id="PF01052">
    <property type="entry name" value="FliMN_C"/>
    <property type="match status" value="1"/>
</dbReference>
<organism evidence="10 11">
    <name type="scientific">Tepidicaulis marinus</name>
    <dbReference type="NCBI Taxonomy" id="1333998"/>
    <lineage>
        <taxon>Bacteria</taxon>
        <taxon>Pseudomonadati</taxon>
        <taxon>Pseudomonadota</taxon>
        <taxon>Alphaproteobacteria</taxon>
        <taxon>Hyphomicrobiales</taxon>
        <taxon>Parvibaculaceae</taxon>
        <taxon>Tepidicaulis</taxon>
    </lineage>
</organism>
<dbReference type="GO" id="GO:0005886">
    <property type="term" value="C:plasma membrane"/>
    <property type="evidence" value="ECO:0007669"/>
    <property type="project" value="UniProtKB-SubCell"/>
</dbReference>
<comment type="similarity">
    <text evidence="1 7">Belongs to the FliN/MopA/SpaO family.</text>
</comment>
<dbReference type="EMBL" id="BBIO01000008">
    <property type="protein sequence ID" value="GAK45254.1"/>
    <property type="molecule type" value="Genomic_DNA"/>
</dbReference>
<dbReference type="NCBIfam" id="TIGR02480">
    <property type="entry name" value="fliN"/>
    <property type="match status" value="1"/>
</dbReference>
<name>A0A081BB36_9HYPH</name>
<proteinExistence type="inferred from homology"/>
<keyword evidence="10" id="KW-0969">Cilium</keyword>
<evidence type="ECO:0000313" key="10">
    <source>
        <dbReference type="EMBL" id="GAK45254.1"/>
    </source>
</evidence>
<dbReference type="GO" id="GO:0009425">
    <property type="term" value="C:bacterial-type flagellum basal body"/>
    <property type="evidence" value="ECO:0007669"/>
    <property type="project" value="UniProtKB-SubCell"/>
</dbReference>
<evidence type="ECO:0000256" key="5">
    <source>
        <dbReference type="ARBA" id="ARBA00022779"/>
    </source>
</evidence>
<dbReference type="PANTHER" id="PTHR43484:SF1">
    <property type="entry name" value="FLAGELLAR MOTOR SWITCH PROTEIN FLIN"/>
    <property type="match status" value="1"/>
</dbReference>
<dbReference type="InterPro" id="IPR001172">
    <property type="entry name" value="FliN_T3SS_HrcQb"/>
</dbReference>
<dbReference type="InterPro" id="IPR012826">
    <property type="entry name" value="FliN"/>
</dbReference>
<dbReference type="STRING" id="1333998.M2A_1753"/>
<evidence type="ECO:0000256" key="4">
    <source>
        <dbReference type="ARBA" id="ARBA00022500"/>
    </source>
</evidence>
<dbReference type="AlphaFoldDB" id="A0A081BB36"/>
<keyword evidence="3 7" id="KW-1003">Cell membrane</keyword>
<dbReference type="Proteomes" id="UP000028702">
    <property type="component" value="Unassembled WGS sequence"/>
</dbReference>
<reference evidence="10 11" key="1">
    <citation type="submission" date="2014-07" db="EMBL/GenBank/DDBJ databases">
        <title>Tepidicaulis marinum gen. nov., sp. nov., a novel marine bacterium denitrifying nitrate to nitrous oxide strictly under microaerobic conditions.</title>
        <authorList>
            <person name="Takeuchi M."/>
            <person name="Yamagishi T."/>
            <person name="Kamagata Y."/>
            <person name="Oshima K."/>
            <person name="Hattori M."/>
            <person name="Katayama T."/>
            <person name="Hanada S."/>
            <person name="Tamaki H."/>
            <person name="Marumo K."/>
            <person name="Maeda H."/>
            <person name="Nedachi M."/>
            <person name="Iwasaki W."/>
            <person name="Suwa Y."/>
            <person name="Sakata S."/>
        </authorList>
    </citation>
    <scope>NUCLEOTIDE SEQUENCE [LARGE SCALE GENOMIC DNA]</scope>
    <source>
        <strain evidence="10 11">MA2</strain>
    </source>
</reference>
<dbReference type="GO" id="GO:0071973">
    <property type="term" value="P:bacterial-type flagellum-dependent cell motility"/>
    <property type="evidence" value="ECO:0007669"/>
    <property type="project" value="UniProtKB-UniRule"/>
</dbReference>
<sequence>MSDKETPLIPGTETEMEERVEAARSQAPAQKQPARQASEAEFDVSAAVFPRGELDEPEADSRRTVEQNLAVVMGVPVKMQVVLGAATMPVASLLKLGRGAIVELDHKVGEPVAIMINDRVIARGEVVVVDEDRFGVTLTDIVADPFTGGAAKH</sequence>
<protein>
    <recommendedName>
        <fullName evidence="2 7">Flagellar motor switch protein FliN</fullName>
    </recommendedName>
</protein>
<gene>
    <name evidence="10" type="ORF">M2A_1753</name>
</gene>
<feature type="region of interest" description="Disordered" evidence="8">
    <location>
        <begin position="1"/>
        <end position="41"/>
    </location>
</feature>
<comment type="subcellular location">
    <subcellularLocation>
        <location evidence="7">Cell membrane</location>
        <topology evidence="7">Peripheral membrane protein</topology>
        <orientation evidence="7">Cytoplasmic side</orientation>
    </subcellularLocation>
    <subcellularLocation>
        <location evidence="7">Bacterial flagellum basal body</location>
    </subcellularLocation>
</comment>
<keyword evidence="11" id="KW-1185">Reference proteome</keyword>
<evidence type="ECO:0000313" key="11">
    <source>
        <dbReference type="Proteomes" id="UP000028702"/>
    </source>
</evidence>
<feature type="compositionally biased region" description="Low complexity" evidence="8">
    <location>
        <begin position="23"/>
        <end position="37"/>
    </location>
</feature>
<evidence type="ECO:0000256" key="8">
    <source>
        <dbReference type="SAM" id="MobiDB-lite"/>
    </source>
</evidence>
<evidence type="ECO:0000256" key="6">
    <source>
        <dbReference type="ARBA" id="ARBA00023136"/>
    </source>
</evidence>
<keyword evidence="7" id="KW-0975">Bacterial flagellum</keyword>
<keyword evidence="10" id="KW-0282">Flagellum</keyword>